<dbReference type="Pfam" id="PF13460">
    <property type="entry name" value="NAD_binding_10"/>
    <property type="match status" value="1"/>
</dbReference>
<name>A0A7G5EEM0_9BURK</name>
<organism evidence="2 3">
    <name type="scientific">Comamonas piscis</name>
    <dbReference type="NCBI Taxonomy" id="1562974"/>
    <lineage>
        <taxon>Bacteria</taxon>
        <taxon>Pseudomonadati</taxon>
        <taxon>Pseudomonadota</taxon>
        <taxon>Betaproteobacteria</taxon>
        <taxon>Burkholderiales</taxon>
        <taxon>Comamonadaceae</taxon>
        <taxon>Comamonas</taxon>
    </lineage>
</organism>
<dbReference type="InterPro" id="IPR016040">
    <property type="entry name" value="NAD(P)-bd_dom"/>
</dbReference>
<evidence type="ECO:0000259" key="1">
    <source>
        <dbReference type="Pfam" id="PF13460"/>
    </source>
</evidence>
<gene>
    <name evidence="2" type="ORF">HS961_06120</name>
</gene>
<dbReference type="PANTHER" id="PTHR43162:SF1">
    <property type="entry name" value="PRESTALK A DIFFERENTIATION PROTEIN A"/>
    <property type="match status" value="1"/>
</dbReference>
<dbReference type="InterPro" id="IPR036291">
    <property type="entry name" value="NAD(P)-bd_dom_sf"/>
</dbReference>
<dbReference type="Proteomes" id="UP000515240">
    <property type="component" value="Chromosome"/>
</dbReference>
<evidence type="ECO:0000313" key="3">
    <source>
        <dbReference type="Proteomes" id="UP000515240"/>
    </source>
</evidence>
<accession>A0A7G5EEM0</accession>
<dbReference type="Gene3D" id="3.90.25.10">
    <property type="entry name" value="UDP-galactose 4-epimerase, domain 1"/>
    <property type="match status" value="1"/>
</dbReference>
<dbReference type="SUPFAM" id="SSF51735">
    <property type="entry name" value="NAD(P)-binding Rossmann-fold domains"/>
    <property type="match status" value="1"/>
</dbReference>
<feature type="domain" description="NAD(P)-binding" evidence="1">
    <location>
        <begin position="13"/>
        <end position="193"/>
    </location>
</feature>
<sequence>MSANQHPRVLVCGASGRLGQLLVPRLLARQARPRVFVRQASTAQALWGDSVEVAQGSFEDAATLGQALVGIDRLFLLSPITPALAEQQLRVVEAARAAGVQHIVKLSGSDWTIDPPGRSLSGDAHGRIEEGLQASGISHVVLRPNAWMQVGLSRIASDLRSGDVLRSQHIGAGVSYIDARDIADVAVEALLNPEAAQQRLGAPGPWVLTGNLALRPQKLAEIASRLLGRPITAAPPVAAPAVDPFIAQVHGEFFALMRAGHAAAVTATVRQVLGRDARTVEGFLGEELGALAVAA</sequence>
<proteinExistence type="predicted"/>
<dbReference type="Gene3D" id="3.40.50.720">
    <property type="entry name" value="NAD(P)-binding Rossmann-like Domain"/>
    <property type="match status" value="1"/>
</dbReference>
<keyword evidence="3" id="KW-1185">Reference proteome</keyword>
<reference evidence="2 3" key="1">
    <citation type="journal article" date="2020" name="G3 (Bethesda)">
        <title>CeMbio - The Caenorhabditis elegans Microbiome Resource.</title>
        <authorList>
            <person name="Dirksen P."/>
            <person name="Assie A."/>
            <person name="Zimmermann J."/>
            <person name="Zhang F."/>
            <person name="Tietje A.M."/>
            <person name="Marsh S.A."/>
            <person name="Felix M.A."/>
            <person name="Shapira M."/>
            <person name="Kaleta C."/>
            <person name="Schulenburg H."/>
            <person name="Samuel B."/>
        </authorList>
    </citation>
    <scope>NUCLEOTIDE SEQUENCE [LARGE SCALE GENOMIC DNA]</scope>
    <source>
        <strain evidence="2 3">BIGb0172</strain>
    </source>
</reference>
<dbReference type="KEGG" id="cpis:HS961_06120"/>
<protein>
    <submittedName>
        <fullName evidence="2">NAD(P)H-binding protein</fullName>
    </submittedName>
</protein>
<dbReference type="AlphaFoldDB" id="A0A7G5EEM0"/>
<evidence type="ECO:0000313" key="2">
    <source>
        <dbReference type="EMBL" id="QMV72445.1"/>
    </source>
</evidence>
<dbReference type="PANTHER" id="PTHR43162">
    <property type="match status" value="1"/>
</dbReference>
<dbReference type="EMBL" id="CP058554">
    <property type="protein sequence ID" value="QMV72445.1"/>
    <property type="molecule type" value="Genomic_DNA"/>
</dbReference>
<dbReference type="InterPro" id="IPR051604">
    <property type="entry name" value="Ergot_Alk_Oxidoreductase"/>
</dbReference>
<dbReference type="RefSeq" id="WP_182326864.1">
    <property type="nucleotide sequence ID" value="NZ_CP058554.1"/>
</dbReference>